<gene>
    <name evidence="1" type="ORF">PFTANZ_06224</name>
</gene>
<dbReference type="EMBL" id="KI926910">
    <property type="protein sequence ID" value="ETW33056.1"/>
    <property type="molecule type" value="Genomic_DNA"/>
</dbReference>
<name>A0A024VYR2_PLAFA</name>
<organism evidence="1 2">
    <name type="scientific">Plasmodium falciparum Tanzania</name>
    <name type="common">2000708</name>
    <dbReference type="NCBI Taxonomy" id="1036725"/>
    <lineage>
        <taxon>Eukaryota</taxon>
        <taxon>Sar</taxon>
        <taxon>Alveolata</taxon>
        <taxon>Apicomplexa</taxon>
        <taxon>Aconoidasida</taxon>
        <taxon>Haemosporida</taxon>
        <taxon>Plasmodiidae</taxon>
        <taxon>Plasmodium</taxon>
        <taxon>Plasmodium (Laverania)</taxon>
    </lineage>
</organism>
<proteinExistence type="predicted"/>
<evidence type="ECO:0000313" key="1">
    <source>
        <dbReference type="EMBL" id="ETW33056.1"/>
    </source>
</evidence>
<accession>A0A024VYR2</accession>
<reference evidence="1 2" key="2">
    <citation type="submission" date="2013-02" db="EMBL/GenBank/DDBJ databases">
        <title>The Genome Sequence of Plasmodium falciparum Tanzania (2000708).</title>
        <authorList>
            <consortium name="The Broad Institute Genome Sequencing Platform"/>
            <consortium name="The Broad Institute Genome Sequencing Center for Infectious Disease"/>
            <person name="Neafsey D."/>
            <person name="Cheeseman I."/>
            <person name="Volkman S."/>
            <person name="Adams J."/>
            <person name="Walker B."/>
            <person name="Young S.K."/>
            <person name="Zeng Q."/>
            <person name="Gargeya S."/>
            <person name="Fitzgerald M."/>
            <person name="Haas B."/>
            <person name="Abouelleil A."/>
            <person name="Alvarado L."/>
            <person name="Arachchi H.M."/>
            <person name="Berlin A.M."/>
            <person name="Chapman S.B."/>
            <person name="Dewar J."/>
            <person name="Goldberg J."/>
            <person name="Griggs A."/>
            <person name="Gujja S."/>
            <person name="Hansen M."/>
            <person name="Howarth C."/>
            <person name="Imamovic A."/>
            <person name="Larimer J."/>
            <person name="McCowan C."/>
            <person name="Murphy C."/>
            <person name="Neiman D."/>
            <person name="Pearson M."/>
            <person name="Priest M."/>
            <person name="Roberts A."/>
            <person name="Saif S."/>
            <person name="Shea T."/>
            <person name="Sisk P."/>
            <person name="Sykes S."/>
            <person name="Wortman J."/>
            <person name="Nusbaum C."/>
            <person name="Birren B."/>
        </authorList>
    </citation>
    <scope>NUCLEOTIDE SEQUENCE [LARGE SCALE GENOMIC DNA]</scope>
    <source>
        <strain evidence="2">Tanzania (2000708)</strain>
    </source>
</reference>
<dbReference type="AlphaFoldDB" id="A0A024VYR2"/>
<evidence type="ECO:0000313" key="2">
    <source>
        <dbReference type="Proteomes" id="UP000030708"/>
    </source>
</evidence>
<protein>
    <submittedName>
        <fullName evidence="1">Uncharacterized protein</fullName>
    </submittedName>
</protein>
<dbReference type="Proteomes" id="UP000030708">
    <property type="component" value="Unassembled WGS sequence"/>
</dbReference>
<reference evidence="1 2" key="1">
    <citation type="submission" date="2013-02" db="EMBL/GenBank/DDBJ databases">
        <title>The Genome Annotation of Plasmodium falciparum Tanzania (2000708).</title>
        <authorList>
            <consortium name="The Broad Institute Genome Sequencing Platform"/>
            <consortium name="The Broad Institute Genome Sequencing Center for Infectious Disease"/>
            <person name="Neafsey D."/>
            <person name="Hoffman S."/>
            <person name="Volkman S."/>
            <person name="Rosenthal P."/>
            <person name="Walker B."/>
            <person name="Young S.K."/>
            <person name="Zeng Q."/>
            <person name="Gargeya S."/>
            <person name="Fitzgerald M."/>
            <person name="Haas B."/>
            <person name="Abouelleil A."/>
            <person name="Allen A.W."/>
            <person name="Alvarado L."/>
            <person name="Arachchi H.M."/>
            <person name="Berlin A.M."/>
            <person name="Chapman S.B."/>
            <person name="Gainer-Dewar J."/>
            <person name="Goldberg J."/>
            <person name="Griggs A."/>
            <person name="Gujja S."/>
            <person name="Hansen M."/>
            <person name="Howarth C."/>
            <person name="Imamovic A."/>
            <person name="Ireland A."/>
            <person name="Larimer J."/>
            <person name="McCowan C."/>
            <person name="Murphy C."/>
            <person name="Pearson M."/>
            <person name="Poon T.W."/>
            <person name="Priest M."/>
            <person name="Roberts A."/>
            <person name="Saif S."/>
            <person name="Shea T."/>
            <person name="Sisk P."/>
            <person name="Sykes S."/>
            <person name="Wortman J."/>
            <person name="Nusbaum C."/>
            <person name="Birren B."/>
        </authorList>
    </citation>
    <scope>NUCLEOTIDE SEQUENCE [LARGE SCALE GENOMIC DNA]</scope>
    <source>
        <strain evidence="2">Tanzania (2000708)</strain>
    </source>
</reference>
<sequence length="94" mass="11112">MKYHCVEYYSEENNTQNTKKDRSILINIIICNTGETMDETIFHIYRRYISQLESIKHNNIPCDSQGCNSEDNVNFSDTTTEEKYNNINYNDLSK</sequence>